<accession>A0ABZ1C8A0</accession>
<reference evidence="5 6" key="2">
    <citation type="submission" date="2023-12" db="EMBL/GenBank/DDBJ databases">
        <title>Description of an unclassified Opitutus bacterium of Verrucomicrobiota.</title>
        <authorList>
            <person name="Zhang D.-F."/>
        </authorList>
    </citation>
    <scope>NUCLEOTIDE SEQUENCE [LARGE SCALE GENOMIC DNA]</scope>
    <source>
        <strain evidence="5 6">WL0086</strain>
    </source>
</reference>
<organism evidence="5 6">
    <name type="scientific">Actomonas aquatica</name>
    <dbReference type="NCBI Taxonomy" id="2866162"/>
    <lineage>
        <taxon>Bacteria</taxon>
        <taxon>Pseudomonadati</taxon>
        <taxon>Verrucomicrobiota</taxon>
        <taxon>Opitutia</taxon>
        <taxon>Opitutales</taxon>
        <taxon>Opitutaceae</taxon>
        <taxon>Actomonas</taxon>
    </lineage>
</organism>
<dbReference type="Gene3D" id="1.25.10.10">
    <property type="entry name" value="Leucine-rich Repeat Variant"/>
    <property type="match status" value="1"/>
</dbReference>
<dbReference type="Pfam" id="PF13435">
    <property type="entry name" value="Cytochrome_C554"/>
    <property type="match status" value="2"/>
</dbReference>
<dbReference type="Pfam" id="PF09699">
    <property type="entry name" value="Paired_CXXCH_1"/>
    <property type="match status" value="1"/>
</dbReference>
<dbReference type="Pfam" id="PF13181">
    <property type="entry name" value="TPR_8"/>
    <property type="match status" value="1"/>
</dbReference>
<dbReference type="PANTHER" id="PTHR35038:SF8">
    <property type="entry name" value="C-TYPE POLYHEME CYTOCHROME OMCC"/>
    <property type="match status" value="1"/>
</dbReference>
<evidence type="ECO:0000256" key="1">
    <source>
        <dbReference type="ARBA" id="ARBA00022729"/>
    </source>
</evidence>
<keyword evidence="2" id="KW-0472">Membrane</keyword>
<dbReference type="Gene3D" id="1.25.40.10">
    <property type="entry name" value="Tetratricopeptide repeat domain"/>
    <property type="match status" value="2"/>
</dbReference>
<dbReference type="InterPro" id="IPR051829">
    <property type="entry name" value="Multiheme_Cytochr_ET"/>
</dbReference>
<evidence type="ECO:0000259" key="4">
    <source>
        <dbReference type="Pfam" id="PF13435"/>
    </source>
</evidence>
<dbReference type="InterPro" id="IPR011990">
    <property type="entry name" value="TPR-like_helical_dom_sf"/>
</dbReference>
<evidence type="ECO:0000313" key="5">
    <source>
        <dbReference type="EMBL" id="WRQ87914.1"/>
    </source>
</evidence>
<reference evidence="5 6" key="1">
    <citation type="submission" date="2021-08" db="EMBL/GenBank/DDBJ databases">
        <authorList>
            <person name="Zhang D."/>
            <person name="Zhang A."/>
            <person name="Wang L."/>
        </authorList>
    </citation>
    <scope>NUCLEOTIDE SEQUENCE [LARGE SCALE GENOMIC DNA]</scope>
    <source>
        <strain evidence="5 6">WL0086</strain>
    </source>
</reference>
<feature type="transmembrane region" description="Helical" evidence="2">
    <location>
        <begin position="21"/>
        <end position="41"/>
    </location>
</feature>
<keyword evidence="2" id="KW-1133">Transmembrane helix</keyword>
<keyword evidence="6" id="KW-1185">Reference proteome</keyword>
<evidence type="ECO:0000256" key="2">
    <source>
        <dbReference type="SAM" id="Phobius"/>
    </source>
</evidence>
<dbReference type="Proteomes" id="UP000738431">
    <property type="component" value="Chromosome"/>
</dbReference>
<dbReference type="InterPro" id="IPR023155">
    <property type="entry name" value="Cyt_c-552/4"/>
</dbReference>
<dbReference type="SUPFAM" id="SSF48695">
    <property type="entry name" value="Multiheme cytochromes"/>
    <property type="match status" value="1"/>
</dbReference>
<sequence>MPRSESAVAPLRSGAAARWRWAIGLVVGWWTIGGVVLLVGACRRAPDAEREREAAGSAVAVAGLAAGKVGQAVPSAAPEQTAAYCGACHAEQLSAWHGTDHARANQLLADAELGDALAEGRRLADGGSAMVVGRDEAGGVVLVEDGGPADGARYPVKAVLGYHPLRQMLVETSDGDGRLQPTDLAWDVEREEWFNVFGQEGRRHGEWGHWTGRGMNWNSMCAQCHMTGYQKQYDAATDTYASTWVEQGISCTQCHGPVAPGHGTEGATAATGLASWIKERDRAEQSCAYCHARNEALTAEFPPGARYEDHFRLTLPVQAGVFWPDGQQRDEDFNWTSVKLSRMHHAGVSCMDCHDPHTTKTVLPVENNALCMQCHSAPGRVMPLTQVATPVIDPTAHSRHGLGSTGNQCVSCHMPTTPYMERAPRHDHGWLKPDPLLTKELGIPNACNGCHSEESVDWAIAHTQDWYGDKMDSRQRARARAVHAAQTGDTGATEALLGLLAGEDIPAWRATYLQLLAPVAAEHAEVRGAAVAATEHADPMVRSAAAQVLAGTAEAAQVLTPLLDDPVRLVRLDAAWALPEAVARRPDLAAEQQAYLALTLDQPGGRLRQGQHLANQGQMLEAEAEIRLAANWDRYSPGIHEAHAQVLQALARMPQAAAAFYRAAQLRPKDGNAMFTAGLAYAEAGLMEQSQRALRAAVERQPELDRAWYNLGLLLVQTGAREDGLAALREAEARAPSVPDYAYAIATVLWQTGDREGARAAAQRALAADPGFTPARRLLGMP</sequence>
<feature type="domain" description="Doubled CXXCH motif" evidence="3">
    <location>
        <begin position="349"/>
        <end position="376"/>
    </location>
</feature>
<gene>
    <name evidence="5" type="ORF">K1X11_000740</name>
</gene>
<evidence type="ECO:0000259" key="3">
    <source>
        <dbReference type="Pfam" id="PF09699"/>
    </source>
</evidence>
<dbReference type="EMBL" id="CP139781">
    <property type="protein sequence ID" value="WRQ87914.1"/>
    <property type="molecule type" value="Genomic_DNA"/>
</dbReference>
<dbReference type="SUPFAM" id="SSF48452">
    <property type="entry name" value="TPR-like"/>
    <property type="match status" value="1"/>
</dbReference>
<dbReference type="SMART" id="SM00028">
    <property type="entry name" value="TPR"/>
    <property type="match status" value="4"/>
</dbReference>
<dbReference type="InterPro" id="IPR011989">
    <property type="entry name" value="ARM-like"/>
</dbReference>
<dbReference type="PANTHER" id="PTHR35038">
    <property type="entry name" value="DISSIMILATORY SULFITE REDUCTASE SIRA"/>
    <property type="match status" value="1"/>
</dbReference>
<keyword evidence="1" id="KW-0732">Signal</keyword>
<dbReference type="InterPro" id="IPR019734">
    <property type="entry name" value="TPR_rpt"/>
</dbReference>
<dbReference type="RefSeq" id="WP_221029047.1">
    <property type="nucleotide sequence ID" value="NZ_CP139781.1"/>
</dbReference>
<feature type="domain" description="Cytochrome c-552/4" evidence="4">
    <location>
        <begin position="85"/>
        <end position="110"/>
    </location>
</feature>
<dbReference type="InterPro" id="IPR036280">
    <property type="entry name" value="Multihaem_cyt_sf"/>
</dbReference>
<name>A0ABZ1C8A0_9BACT</name>
<keyword evidence="2" id="KW-0812">Transmembrane</keyword>
<dbReference type="Gene3D" id="1.10.1130.10">
    <property type="entry name" value="Flavocytochrome C3, Chain A"/>
    <property type="match status" value="2"/>
</dbReference>
<feature type="domain" description="Cytochrome c-552/4" evidence="4">
    <location>
        <begin position="217"/>
        <end position="256"/>
    </location>
</feature>
<proteinExistence type="predicted"/>
<evidence type="ECO:0000313" key="6">
    <source>
        <dbReference type="Proteomes" id="UP000738431"/>
    </source>
</evidence>
<dbReference type="InterPro" id="IPR010177">
    <property type="entry name" value="Paired_CXXCH_1"/>
</dbReference>
<protein>
    <submittedName>
        <fullName evidence="5">Multiheme c-type cytochrome</fullName>
    </submittedName>
</protein>